<evidence type="ECO:0000259" key="10">
    <source>
        <dbReference type="Pfam" id="PF01035"/>
    </source>
</evidence>
<feature type="domain" description="Methylguanine DNA methyltransferase ribonuclease-like" evidence="11">
    <location>
        <begin position="6"/>
        <end position="84"/>
    </location>
</feature>
<dbReference type="GO" id="GO:0006307">
    <property type="term" value="P:DNA alkylation repair"/>
    <property type="evidence" value="ECO:0007669"/>
    <property type="project" value="UniProtKB-UniRule"/>
</dbReference>
<dbReference type="FunFam" id="1.10.10.10:FF:000214">
    <property type="entry name" value="Methylated-DNA--protein-cysteine methyltransferase"/>
    <property type="match status" value="1"/>
</dbReference>
<sequence>MIETLYQKQIQTPVGPMTIIGNQDHIYRIDYGTIDDLQAAYETWTNKHFTTVTIHQASPTELNHVEHQLNEYFNGERTLFDLSFQPLGTPFQAKVWKELYEIPFGETRTYKDLAIQIDKPKAVRAIGGAVNKNPLSIILPCHRVIGSNGKLVGYNGGLDKKQFLLQHENIATPAL</sequence>
<name>A0A6G1X7N5_9BACI</name>
<dbReference type="GO" id="GO:0032259">
    <property type="term" value="P:methylation"/>
    <property type="evidence" value="ECO:0007669"/>
    <property type="project" value="UniProtKB-KW"/>
</dbReference>
<keyword evidence="4 9" id="KW-0489">Methyltransferase</keyword>
<dbReference type="CDD" id="cd06445">
    <property type="entry name" value="ATase"/>
    <property type="match status" value="1"/>
</dbReference>
<dbReference type="SUPFAM" id="SSF46767">
    <property type="entry name" value="Methylated DNA-protein cysteine methyltransferase, C-terminal domain"/>
    <property type="match status" value="1"/>
</dbReference>
<accession>A0A6G1X7N5</accession>
<evidence type="ECO:0000256" key="8">
    <source>
        <dbReference type="ARBA" id="ARBA00049348"/>
    </source>
</evidence>
<dbReference type="InterPro" id="IPR001497">
    <property type="entry name" value="MethylDNA_cys_MeTrfase_AS"/>
</dbReference>
<keyword evidence="13" id="KW-1185">Reference proteome</keyword>
<evidence type="ECO:0000313" key="13">
    <source>
        <dbReference type="Proteomes" id="UP000480185"/>
    </source>
</evidence>
<dbReference type="HAMAP" id="MF_00772">
    <property type="entry name" value="OGT"/>
    <property type="match status" value="1"/>
</dbReference>
<keyword evidence="3 9" id="KW-0963">Cytoplasm</keyword>
<evidence type="ECO:0000256" key="1">
    <source>
        <dbReference type="ARBA" id="ARBA00001286"/>
    </source>
</evidence>
<comment type="caution">
    <text evidence="12">The sequence shown here is derived from an EMBL/GenBank/DDBJ whole genome shotgun (WGS) entry which is preliminary data.</text>
</comment>
<dbReference type="Gene3D" id="3.30.160.70">
    <property type="entry name" value="Methylated DNA-protein cysteine methyltransferase domain"/>
    <property type="match status" value="1"/>
</dbReference>
<evidence type="ECO:0000256" key="5">
    <source>
        <dbReference type="ARBA" id="ARBA00022679"/>
    </source>
</evidence>
<dbReference type="PROSITE" id="PS00374">
    <property type="entry name" value="MGMT"/>
    <property type="match status" value="1"/>
</dbReference>
<reference evidence="12 13" key="1">
    <citation type="submission" date="2019-11" db="EMBL/GenBank/DDBJ databases">
        <authorList>
            <person name="Li J."/>
        </authorList>
    </citation>
    <scope>NUCLEOTIDE SEQUENCE [LARGE SCALE GENOMIC DNA]</scope>
    <source>
        <strain evidence="12 13">J4</strain>
    </source>
</reference>
<comment type="catalytic activity">
    <reaction evidence="1 9">
        <text>a 4-O-methyl-thymidine in DNA + L-cysteinyl-[protein] = a thymidine in DNA + S-methyl-L-cysteinyl-[protein]</text>
        <dbReference type="Rhea" id="RHEA:53428"/>
        <dbReference type="Rhea" id="RHEA-COMP:10131"/>
        <dbReference type="Rhea" id="RHEA-COMP:10132"/>
        <dbReference type="Rhea" id="RHEA-COMP:13555"/>
        <dbReference type="Rhea" id="RHEA-COMP:13556"/>
        <dbReference type="ChEBI" id="CHEBI:29950"/>
        <dbReference type="ChEBI" id="CHEBI:82612"/>
        <dbReference type="ChEBI" id="CHEBI:137386"/>
        <dbReference type="ChEBI" id="CHEBI:137387"/>
        <dbReference type="EC" id="2.1.1.63"/>
    </reaction>
</comment>
<evidence type="ECO:0000256" key="3">
    <source>
        <dbReference type="ARBA" id="ARBA00022490"/>
    </source>
</evidence>
<comment type="miscellaneous">
    <text evidence="9">This enzyme catalyzes only one turnover and therefore is not strictly catalytic. According to one definition, an enzyme is a biocatalyst that acts repeatedly and over many reaction cycles.</text>
</comment>
<dbReference type="GO" id="GO:0005737">
    <property type="term" value="C:cytoplasm"/>
    <property type="evidence" value="ECO:0007669"/>
    <property type="project" value="UniProtKB-SubCell"/>
</dbReference>
<evidence type="ECO:0000256" key="9">
    <source>
        <dbReference type="HAMAP-Rule" id="MF_00772"/>
    </source>
</evidence>
<evidence type="ECO:0000256" key="6">
    <source>
        <dbReference type="ARBA" id="ARBA00022763"/>
    </source>
</evidence>
<organism evidence="12 13">
    <name type="scientific">Salinibacillus xinjiangensis</name>
    <dbReference type="NCBI Taxonomy" id="1229268"/>
    <lineage>
        <taxon>Bacteria</taxon>
        <taxon>Bacillati</taxon>
        <taxon>Bacillota</taxon>
        <taxon>Bacilli</taxon>
        <taxon>Bacillales</taxon>
        <taxon>Bacillaceae</taxon>
        <taxon>Salinibacillus</taxon>
    </lineage>
</organism>
<dbReference type="InterPro" id="IPR036631">
    <property type="entry name" value="MGMT_N_sf"/>
</dbReference>
<keyword evidence="5 9" id="KW-0808">Transferase</keyword>
<feature type="domain" description="Methylated-DNA-[protein]-cysteine S-methyltransferase DNA binding" evidence="10">
    <location>
        <begin position="90"/>
        <end position="169"/>
    </location>
</feature>
<dbReference type="OrthoDB" id="9802228at2"/>
<evidence type="ECO:0000256" key="2">
    <source>
        <dbReference type="ARBA" id="ARBA00008711"/>
    </source>
</evidence>
<keyword evidence="7 9" id="KW-0234">DNA repair</keyword>
<proteinExistence type="inferred from homology"/>
<dbReference type="InterPro" id="IPR036388">
    <property type="entry name" value="WH-like_DNA-bd_sf"/>
</dbReference>
<dbReference type="InterPro" id="IPR008332">
    <property type="entry name" value="MethylG_MeTrfase_N"/>
</dbReference>
<dbReference type="EC" id="2.1.1.63" evidence="9"/>
<comment type="similarity">
    <text evidence="2 9">Belongs to the MGMT family.</text>
</comment>
<protein>
    <recommendedName>
        <fullName evidence="9">Methylated-DNA--protein-cysteine methyltransferase</fullName>
        <ecNumber evidence="9">2.1.1.63</ecNumber>
    </recommendedName>
    <alternativeName>
        <fullName evidence="9">6-O-methylguanine-DNA methyltransferase</fullName>
        <shortName evidence="9">MGMT</shortName>
    </alternativeName>
    <alternativeName>
        <fullName evidence="9">O-6-methylguanine-DNA-alkyltransferase</fullName>
    </alternativeName>
</protein>
<evidence type="ECO:0000313" key="12">
    <source>
        <dbReference type="EMBL" id="MRG86818.1"/>
    </source>
</evidence>
<dbReference type="InterPro" id="IPR023546">
    <property type="entry name" value="MGMT"/>
</dbReference>
<dbReference type="Gene3D" id="1.10.10.10">
    <property type="entry name" value="Winged helix-like DNA-binding domain superfamily/Winged helix DNA-binding domain"/>
    <property type="match status" value="1"/>
</dbReference>
<dbReference type="GO" id="GO:0003908">
    <property type="term" value="F:methylated-DNA-[protein]-cysteine S-methyltransferase activity"/>
    <property type="evidence" value="ECO:0007669"/>
    <property type="project" value="UniProtKB-UniRule"/>
</dbReference>
<comment type="catalytic activity">
    <reaction evidence="8 9">
        <text>a 6-O-methyl-2'-deoxyguanosine in DNA + L-cysteinyl-[protein] = S-methyl-L-cysteinyl-[protein] + a 2'-deoxyguanosine in DNA</text>
        <dbReference type="Rhea" id="RHEA:24000"/>
        <dbReference type="Rhea" id="RHEA-COMP:10131"/>
        <dbReference type="Rhea" id="RHEA-COMP:10132"/>
        <dbReference type="Rhea" id="RHEA-COMP:11367"/>
        <dbReference type="Rhea" id="RHEA-COMP:11368"/>
        <dbReference type="ChEBI" id="CHEBI:29950"/>
        <dbReference type="ChEBI" id="CHEBI:82612"/>
        <dbReference type="ChEBI" id="CHEBI:85445"/>
        <dbReference type="ChEBI" id="CHEBI:85448"/>
        <dbReference type="EC" id="2.1.1.63"/>
    </reaction>
</comment>
<evidence type="ECO:0000259" key="11">
    <source>
        <dbReference type="Pfam" id="PF02870"/>
    </source>
</evidence>
<dbReference type="EMBL" id="WJNH01000006">
    <property type="protein sequence ID" value="MRG86818.1"/>
    <property type="molecule type" value="Genomic_DNA"/>
</dbReference>
<keyword evidence="6 9" id="KW-0227">DNA damage</keyword>
<evidence type="ECO:0000256" key="7">
    <source>
        <dbReference type="ARBA" id="ARBA00023204"/>
    </source>
</evidence>
<comment type="subcellular location">
    <subcellularLocation>
        <location evidence="9">Cytoplasm</location>
    </subcellularLocation>
</comment>
<dbReference type="RefSeq" id="WP_153728725.1">
    <property type="nucleotide sequence ID" value="NZ_WJNH01000006.1"/>
</dbReference>
<dbReference type="InterPro" id="IPR014048">
    <property type="entry name" value="MethylDNA_cys_MeTrfase_DNA-bd"/>
</dbReference>
<dbReference type="AlphaFoldDB" id="A0A6G1X7N5"/>
<dbReference type="Pfam" id="PF02870">
    <property type="entry name" value="Methyltransf_1N"/>
    <property type="match status" value="1"/>
</dbReference>
<comment type="function">
    <text evidence="9">Involved in the cellular defense against the biological effects of O6-methylguanine (O6-MeG) and O4-methylthymine (O4-MeT) in DNA. Repairs the methylated nucleobase in DNA by stoichiometrically transferring the methyl group to a cysteine residue in the enzyme. This is a suicide reaction: the enzyme is irreversibly inactivated.</text>
</comment>
<evidence type="ECO:0000256" key="4">
    <source>
        <dbReference type="ARBA" id="ARBA00022603"/>
    </source>
</evidence>
<dbReference type="InterPro" id="IPR036217">
    <property type="entry name" value="MethylDNA_cys_MeTrfase_DNAb"/>
</dbReference>
<feature type="active site" description="Nucleophile; methyl group acceptor" evidence="9">
    <location>
        <position position="141"/>
    </location>
</feature>
<dbReference type="Pfam" id="PF01035">
    <property type="entry name" value="DNA_binding_1"/>
    <property type="match status" value="1"/>
</dbReference>
<dbReference type="SUPFAM" id="SSF53155">
    <property type="entry name" value="Methylated DNA-protein cysteine methyltransferase domain"/>
    <property type="match status" value="1"/>
</dbReference>
<dbReference type="Proteomes" id="UP000480185">
    <property type="component" value="Unassembled WGS sequence"/>
</dbReference>
<dbReference type="PANTHER" id="PTHR10815:SF13">
    <property type="entry name" value="METHYLATED-DNA--PROTEIN-CYSTEINE METHYLTRANSFERASE"/>
    <property type="match status" value="1"/>
</dbReference>
<gene>
    <name evidence="12" type="ORF">GH754_10910</name>
</gene>
<dbReference type="PANTHER" id="PTHR10815">
    <property type="entry name" value="METHYLATED-DNA--PROTEIN-CYSTEINE METHYLTRANSFERASE"/>
    <property type="match status" value="1"/>
</dbReference>
<dbReference type="NCBIfam" id="TIGR00589">
    <property type="entry name" value="ogt"/>
    <property type="match status" value="1"/>
</dbReference>